<protein>
    <submittedName>
        <fullName evidence="4">Lipocalin family protein</fullName>
    </submittedName>
</protein>
<evidence type="ECO:0000256" key="2">
    <source>
        <dbReference type="PIRNR" id="PIRNR036893"/>
    </source>
</evidence>
<name>I4B7Y3_TURPD</name>
<dbReference type="PRINTS" id="PR01171">
    <property type="entry name" value="BCTLIPOCALIN"/>
</dbReference>
<comment type="similarity">
    <text evidence="1 2">Belongs to the calycin superfamily. Lipocalin family.</text>
</comment>
<feature type="domain" description="Lipocalin/cytosolic fatty-acid binding" evidence="3">
    <location>
        <begin position="27"/>
        <end position="168"/>
    </location>
</feature>
<dbReference type="STRING" id="869212.Turpa_2751"/>
<accession>I4B7Y3</accession>
<organism evidence="4 5">
    <name type="scientific">Turneriella parva (strain ATCC BAA-1111 / DSM 21527 / NCTC 11395 / H)</name>
    <name type="common">Leptospira parva</name>
    <dbReference type="NCBI Taxonomy" id="869212"/>
    <lineage>
        <taxon>Bacteria</taxon>
        <taxon>Pseudomonadati</taxon>
        <taxon>Spirochaetota</taxon>
        <taxon>Spirochaetia</taxon>
        <taxon>Leptospirales</taxon>
        <taxon>Leptospiraceae</taxon>
        <taxon>Turneriella</taxon>
    </lineage>
</organism>
<evidence type="ECO:0000259" key="3">
    <source>
        <dbReference type="Pfam" id="PF08212"/>
    </source>
</evidence>
<dbReference type="PATRIC" id="fig|869212.3.peg.2773"/>
<dbReference type="CDD" id="cd19438">
    <property type="entry name" value="lipocalin_Blc-like"/>
    <property type="match status" value="1"/>
</dbReference>
<dbReference type="PIRSF" id="PIRSF036893">
    <property type="entry name" value="Lipocalin_ApoD"/>
    <property type="match status" value="1"/>
</dbReference>
<dbReference type="Gene3D" id="2.40.128.20">
    <property type="match status" value="1"/>
</dbReference>
<evidence type="ECO:0000256" key="1">
    <source>
        <dbReference type="ARBA" id="ARBA00006889"/>
    </source>
</evidence>
<dbReference type="InterPro" id="IPR022271">
    <property type="entry name" value="Lipocalin_ApoD"/>
</dbReference>
<dbReference type="KEGG" id="tpx:Turpa_2751"/>
<dbReference type="HOGENOM" id="CLU_068449_0_1_12"/>
<dbReference type="RefSeq" id="WP_014803892.1">
    <property type="nucleotide sequence ID" value="NC_018020.1"/>
</dbReference>
<gene>
    <name evidence="4" type="ordered locus">Turpa_2751</name>
</gene>
<dbReference type="InterPro" id="IPR002446">
    <property type="entry name" value="Lipocalin_bac"/>
</dbReference>
<dbReference type="PANTHER" id="PTHR10612">
    <property type="entry name" value="APOLIPOPROTEIN D"/>
    <property type="match status" value="1"/>
</dbReference>
<dbReference type="PANTHER" id="PTHR10612:SF34">
    <property type="entry name" value="APOLIPOPROTEIN D"/>
    <property type="match status" value="1"/>
</dbReference>
<dbReference type="Pfam" id="PF08212">
    <property type="entry name" value="Lipocalin_2"/>
    <property type="match status" value="1"/>
</dbReference>
<sequence>MKRLYPALFLFALHCATPQPMPKVQKVDLPRFMGKWYVIANIPTFIEKGAHNAIEEYSLNADGDVDTVFTFRADGFEGKAKRYSPKGFVVDRVSNAEWKMQFLWPFKSEFLISYLKEDYSQTVIGRTSRDYVWIMARTPQISETDYAAMIKFLADNGYDVGKIERVPQRWPN</sequence>
<evidence type="ECO:0000313" key="4">
    <source>
        <dbReference type="EMBL" id="AFM13390.1"/>
    </source>
</evidence>
<dbReference type="InterPro" id="IPR047202">
    <property type="entry name" value="Lipocalin_Blc-like_dom"/>
</dbReference>
<dbReference type="OrthoDB" id="9793905at2"/>
<dbReference type="Proteomes" id="UP000006048">
    <property type="component" value="Chromosome"/>
</dbReference>
<dbReference type="EMBL" id="CP002959">
    <property type="protein sequence ID" value="AFM13390.1"/>
    <property type="molecule type" value="Genomic_DNA"/>
</dbReference>
<dbReference type="InterPro" id="IPR012674">
    <property type="entry name" value="Calycin"/>
</dbReference>
<dbReference type="InterPro" id="IPR000566">
    <property type="entry name" value="Lipocln_cytosolic_FA-bd_dom"/>
</dbReference>
<keyword evidence="5" id="KW-1185">Reference proteome</keyword>
<reference evidence="4 5" key="1">
    <citation type="submission" date="2012-06" db="EMBL/GenBank/DDBJ databases">
        <title>The complete chromosome of genome of Turneriella parva DSM 21527.</title>
        <authorList>
            <consortium name="US DOE Joint Genome Institute (JGI-PGF)"/>
            <person name="Lucas S."/>
            <person name="Han J."/>
            <person name="Lapidus A."/>
            <person name="Bruce D."/>
            <person name="Goodwin L."/>
            <person name="Pitluck S."/>
            <person name="Peters L."/>
            <person name="Kyrpides N."/>
            <person name="Mavromatis K."/>
            <person name="Ivanova N."/>
            <person name="Mikhailova N."/>
            <person name="Chertkov O."/>
            <person name="Detter J.C."/>
            <person name="Tapia R."/>
            <person name="Han C."/>
            <person name="Land M."/>
            <person name="Hauser L."/>
            <person name="Markowitz V."/>
            <person name="Cheng J.-F."/>
            <person name="Hugenholtz P."/>
            <person name="Woyke T."/>
            <person name="Wu D."/>
            <person name="Gronow S."/>
            <person name="Wellnitz S."/>
            <person name="Brambilla E."/>
            <person name="Klenk H.-P."/>
            <person name="Eisen J.A."/>
        </authorList>
    </citation>
    <scope>NUCLEOTIDE SEQUENCE [LARGE SCALE GENOMIC DNA]</scope>
    <source>
        <strain evidence="5">ATCC BAA-1111 / DSM 21527 / NCTC 11395 / H</strain>
    </source>
</reference>
<dbReference type="SUPFAM" id="SSF50814">
    <property type="entry name" value="Lipocalins"/>
    <property type="match status" value="1"/>
</dbReference>
<proteinExistence type="inferred from homology"/>
<dbReference type="GO" id="GO:0006950">
    <property type="term" value="P:response to stress"/>
    <property type="evidence" value="ECO:0007669"/>
    <property type="project" value="UniProtKB-ARBA"/>
</dbReference>
<dbReference type="AlphaFoldDB" id="I4B7Y3"/>
<evidence type="ECO:0000313" key="5">
    <source>
        <dbReference type="Proteomes" id="UP000006048"/>
    </source>
</evidence>